<keyword evidence="4" id="KW-1185">Reference proteome</keyword>
<dbReference type="AlphaFoldDB" id="A0ABD2B3R6"/>
<accession>A0ABD2B3R6</accession>
<dbReference type="InterPro" id="IPR005302">
    <property type="entry name" value="MoCF_Sase_C"/>
</dbReference>
<dbReference type="EMBL" id="JAUDFV010000133">
    <property type="protein sequence ID" value="KAL2727345.1"/>
    <property type="molecule type" value="Genomic_DNA"/>
</dbReference>
<dbReference type="PROSITE" id="PS51340">
    <property type="entry name" value="MOSC"/>
    <property type="match status" value="1"/>
</dbReference>
<proteinExistence type="predicted"/>
<reference evidence="3 4" key="1">
    <citation type="journal article" date="2024" name="Ann. Entomol. Soc. Am.">
        <title>Genomic analyses of the southern and eastern yellowjacket wasps (Hymenoptera: Vespidae) reveal evolutionary signatures of social life.</title>
        <authorList>
            <person name="Catto M.A."/>
            <person name="Caine P.B."/>
            <person name="Orr S.E."/>
            <person name="Hunt B.G."/>
            <person name="Goodisman M.A.D."/>
        </authorList>
    </citation>
    <scope>NUCLEOTIDE SEQUENCE [LARGE SCALE GENOMIC DNA]</scope>
    <source>
        <strain evidence="3">233</strain>
        <tissue evidence="3">Head and thorax</tissue>
    </source>
</reference>
<evidence type="ECO:0000313" key="4">
    <source>
        <dbReference type="Proteomes" id="UP001607302"/>
    </source>
</evidence>
<keyword evidence="1" id="KW-0472">Membrane</keyword>
<gene>
    <name evidence="3" type="ORF">V1478_007623</name>
</gene>
<dbReference type="SUPFAM" id="SSF141673">
    <property type="entry name" value="MOSC N-terminal domain-like"/>
    <property type="match status" value="1"/>
</dbReference>
<name>A0ABD2B3R6_VESSQ</name>
<dbReference type="Pfam" id="PF03476">
    <property type="entry name" value="MOSC_N"/>
    <property type="match status" value="1"/>
</dbReference>
<sequence length="386" mass="43093">MASSPSVPRTSRVIYLLLTGKNITLTNSSIYSDLRFKVSAATMITDRTRLAYVTAAAVGAGTAVFFIWWWWSRNQKYRAPSKWRKVGELSDLATYPVKSLGPIRYTTMECTMLGLRVGWLRDRTLMVIDLDGNFVTGRQLPKMVQVSPSITDSVLTLNAPGMMSVSIDLASIRGKSFRAAVWGQAVAACDCGEEAARWLSRFLLQEDTGLRLVYYPLERPSREIREKNRVFPLTETIDTGAYPDATSYSLINESSVTDLNSRLEEPVTPSNFRANFVVKGAIALEEDIWDWVKIGDVIFRNIKPCTRCIFTTVDPETGKKNPKVEPLKTLKSYRQIMDPDIRPFTGESPVMGIHLGLRGPNGTVRLGDPVYVGIPNEEETPVISPP</sequence>
<dbReference type="InterPro" id="IPR005303">
    <property type="entry name" value="MOCOS_middle"/>
</dbReference>
<protein>
    <submittedName>
        <fullName evidence="3">Mitochondrial amidoxime-reducing component 1 isoform X1</fullName>
    </submittedName>
</protein>
<evidence type="ECO:0000313" key="3">
    <source>
        <dbReference type="EMBL" id="KAL2727345.1"/>
    </source>
</evidence>
<dbReference type="PANTHER" id="PTHR14237:SF19">
    <property type="entry name" value="MITOCHONDRIAL AMIDOXIME REDUCING COMPONENT 1"/>
    <property type="match status" value="1"/>
</dbReference>
<dbReference type="SUPFAM" id="SSF50800">
    <property type="entry name" value="PK beta-barrel domain-like"/>
    <property type="match status" value="1"/>
</dbReference>
<dbReference type="InterPro" id="IPR011037">
    <property type="entry name" value="Pyrv_Knase-like_insert_dom_sf"/>
</dbReference>
<dbReference type="PANTHER" id="PTHR14237">
    <property type="entry name" value="MOLYBDOPTERIN COFACTOR SULFURASE MOSC"/>
    <property type="match status" value="1"/>
</dbReference>
<feature type="transmembrane region" description="Helical" evidence="1">
    <location>
        <begin position="50"/>
        <end position="71"/>
    </location>
</feature>
<comment type="caution">
    <text evidence="3">The sequence shown here is derived from an EMBL/GenBank/DDBJ whole genome shotgun (WGS) entry which is preliminary data.</text>
</comment>
<dbReference type="Proteomes" id="UP001607302">
    <property type="component" value="Unassembled WGS sequence"/>
</dbReference>
<evidence type="ECO:0000259" key="2">
    <source>
        <dbReference type="PROSITE" id="PS51340"/>
    </source>
</evidence>
<keyword evidence="1" id="KW-1133">Transmembrane helix</keyword>
<keyword evidence="1" id="KW-0812">Transmembrane</keyword>
<dbReference type="Pfam" id="PF03473">
    <property type="entry name" value="MOSC"/>
    <property type="match status" value="1"/>
</dbReference>
<evidence type="ECO:0000256" key="1">
    <source>
        <dbReference type="SAM" id="Phobius"/>
    </source>
</evidence>
<organism evidence="3 4">
    <name type="scientific">Vespula squamosa</name>
    <name type="common">Southern yellow jacket</name>
    <name type="synonym">Wasp</name>
    <dbReference type="NCBI Taxonomy" id="30214"/>
    <lineage>
        <taxon>Eukaryota</taxon>
        <taxon>Metazoa</taxon>
        <taxon>Ecdysozoa</taxon>
        <taxon>Arthropoda</taxon>
        <taxon>Hexapoda</taxon>
        <taxon>Insecta</taxon>
        <taxon>Pterygota</taxon>
        <taxon>Neoptera</taxon>
        <taxon>Endopterygota</taxon>
        <taxon>Hymenoptera</taxon>
        <taxon>Apocrita</taxon>
        <taxon>Aculeata</taxon>
        <taxon>Vespoidea</taxon>
        <taxon>Vespidae</taxon>
        <taxon>Vespinae</taxon>
        <taxon>Vespula</taxon>
    </lineage>
</organism>
<feature type="domain" description="MOSC" evidence="2">
    <location>
        <begin position="218"/>
        <end position="373"/>
    </location>
</feature>